<comment type="caution">
    <text evidence="2">The sequence shown here is derived from an EMBL/GenBank/DDBJ whole genome shotgun (WGS) entry which is preliminary data.</text>
</comment>
<accession>A0ABS8AMG1</accession>
<organism evidence="2 3">
    <name type="scientific">Hymenobacter lucidus</name>
    <dbReference type="NCBI Taxonomy" id="2880930"/>
    <lineage>
        <taxon>Bacteria</taxon>
        <taxon>Pseudomonadati</taxon>
        <taxon>Bacteroidota</taxon>
        <taxon>Cytophagia</taxon>
        <taxon>Cytophagales</taxon>
        <taxon>Hymenobacteraceae</taxon>
        <taxon>Hymenobacter</taxon>
    </lineage>
</organism>
<dbReference type="Proteomes" id="UP001165296">
    <property type="component" value="Unassembled WGS sequence"/>
</dbReference>
<feature type="chain" id="PRO_5045090234" evidence="1">
    <location>
        <begin position="21"/>
        <end position="204"/>
    </location>
</feature>
<keyword evidence="3" id="KW-1185">Reference proteome</keyword>
<evidence type="ECO:0000313" key="3">
    <source>
        <dbReference type="Proteomes" id="UP001165296"/>
    </source>
</evidence>
<keyword evidence="1" id="KW-0732">Signal</keyword>
<name>A0ABS8AMG1_9BACT</name>
<sequence length="204" mass="21464">MKPIFALLLAAGAATLPACSDSSDNASDDPAPVAETSLQRELHYGLPQPAPNGDTAMVVRTRYETQDIQGSALGPNVPSTYSRLIISLAMPAEPGQLHVTIPSSILSSTWIGDYPLKHGAVSAGGTYTVGNGLRPLIHTNYSSLSRGIVTITQYDSKTQLISGSFNIIQQKVSDPAALAGLPQALQKECTVVVVGTFANLKVYQ</sequence>
<evidence type="ECO:0000313" key="2">
    <source>
        <dbReference type="EMBL" id="MCB2406471.1"/>
    </source>
</evidence>
<protein>
    <submittedName>
        <fullName evidence="2">Uncharacterized protein</fullName>
    </submittedName>
</protein>
<dbReference type="RefSeq" id="WP_226170382.1">
    <property type="nucleotide sequence ID" value="NZ_JAJADR010000001.1"/>
</dbReference>
<reference evidence="2" key="1">
    <citation type="submission" date="2021-10" db="EMBL/GenBank/DDBJ databases">
        <authorList>
            <person name="Dean J.D."/>
            <person name="Kim M.K."/>
            <person name="Newey C.N."/>
            <person name="Stoker T.S."/>
            <person name="Thompson D.W."/>
            <person name="Grose J.H."/>
        </authorList>
    </citation>
    <scope>NUCLEOTIDE SEQUENCE</scope>
    <source>
        <strain evidence="2">BT178</strain>
    </source>
</reference>
<evidence type="ECO:0000256" key="1">
    <source>
        <dbReference type="SAM" id="SignalP"/>
    </source>
</evidence>
<feature type="signal peptide" evidence="1">
    <location>
        <begin position="1"/>
        <end position="20"/>
    </location>
</feature>
<gene>
    <name evidence="2" type="ORF">LGH74_00645</name>
</gene>
<dbReference type="EMBL" id="JAJADR010000001">
    <property type="protein sequence ID" value="MCB2406471.1"/>
    <property type="molecule type" value="Genomic_DNA"/>
</dbReference>
<proteinExistence type="predicted"/>